<reference evidence="6 7" key="1">
    <citation type="journal article" date="2019" name="Emerg. Microbes Infect.">
        <title>Comprehensive subspecies identification of 175 nontuberculous mycobacteria species based on 7547 genomic profiles.</title>
        <authorList>
            <person name="Matsumoto Y."/>
            <person name="Kinjo T."/>
            <person name="Motooka D."/>
            <person name="Nabeya D."/>
            <person name="Jung N."/>
            <person name="Uechi K."/>
            <person name="Horii T."/>
            <person name="Iida T."/>
            <person name="Fujita J."/>
            <person name="Nakamura S."/>
        </authorList>
    </citation>
    <scope>NUCLEOTIDE SEQUENCE [LARGE SCALE GENOMIC DNA]</scope>
    <source>
        <strain evidence="6 7">JCM 17899</strain>
    </source>
</reference>
<dbReference type="InterPro" id="IPR036291">
    <property type="entry name" value="NAD(P)-bd_dom_sf"/>
</dbReference>
<evidence type="ECO:0000256" key="5">
    <source>
        <dbReference type="ARBA" id="ARBA00047400"/>
    </source>
</evidence>
<dbReference type="PRINTS" id="PR00081">
    <property type="entry name" value="GDHRDH"/>
</dbReference>
<dbReference type="InterPro" id="IPR020904">
    <property type="entry name" value="Sc_DH/Rdtase_CS"/>
</dbReference>
<dbReference type="InterPro" id="IPR002347">
    <property type="entry name" value="SDR_fam"/>
</dbReference>
<evidence type="ECO:0000256" key="2">
    <source>
        <dbReference type="ARBA" id="ARBA00006484"/>
    </source>
</evidence>
<dbReference type="PANTHER" id="PTHR42879">
    <property type="entry name" value="3-OXOACYL-(ACYL-CARRIER-PROTEIN) REDUCTASE"/>
    <property type="match status" value="1"/>
</dbReference>
<proteinExistence type="inferred from homology"/>
<keyword evidence="3" id="KW-0134">Cell wall</keyword>
<dbReference type="GO" id="GO:0004316">
    <property type="term" value="F:3-oxoacyl-[acyl-carrier-protein] reductase (NADPH) activity"/>
    <property type="evidence" value="ECO:0007669"/>
    <property type="project" value="UniProtKB-EC"/>
</dbReference>
<dbReference type="EMBL" id="AP022588">
    <property type="protein sequence ID" value="BBY27147.1"/>
    <property type="molecule type" value="Genomic_DNA"/>
</dbReference>
<dbReference type="PROSITE" id="PS00061">
    <property type="entry name" value="ADH_SHORT"/>
    <property type="match status" value="1"/>
</dbReference>
<name>A0A7I7QMC4_9MYCO</name>
<evidence type="ECO:0000313" key="6">
    <source>
        <dbReference type="EMBL" id="BBY27147.1"/>
    </source>
</evidence>
<accession>A0A7I7QMC4</accession>
<dbReference type="InterPro" id="IPR050259">
    <property type="entry name" value="SDR"/>
</dbReference>
<dbReference type="Gene3D" id="3.40.50.720">
    <property type="entry name" value="NAD(P)-binding Rossmann-like Domain"/>
    <property type="match status" value="1"/>
</dbReference>
<evidence type="ECO:0000256" key="4">
    <source>
        <dbReference type="ARBA" id="ARBA00040781"/>
    </source>
</evidence>
<dbReference type="SUPFAM" id="SSF51735">
    <property type="entry name" value="NAD(P)-binding Rossmann-fold domains"/>
    <property type="match status" value="1"/>
</dbReference>
<keyword evidence="3" id="KW-0964">Secreted</keyword>
<comment type="similarity">
    <text evidence="2">Belongs to the short-chain dehydrogenases/reductases (SDR) family.</text>
</comment>
<dbReference type="KEGG" id="msei:MSEDJ_12430"/>
<evidence type="ECO:0000256" key="3">
    <source>
        <dbReference type="ARBA" id="ARBA00022512"/>
    </source>
</evidence>
<dbReference type="AlphaFoldDB" id="A0A7I7QMC4"/>
<dbReference type="PANTHER" id="PTHR42879:SF2">
    <property type="entry name" value="3-OXOACYL-[ACYL-CARRIER-PROTEIN] REDUCTASE FABG"/>
    <property type="match status" value="1"/>
</dbReference>
<dbReference type="GO" id="GO:0032787">
    <property type="term" value="P:monocarboxylic acid metabolic process"/>
    <property type="evidence" value="ECO:0007669"/>
    <property type="project" value="UniProtKB-ARBA"/>
</dbReference>
<evidence type="ECO:0000313" key="7">
    <source>
        <dbReference type="Proteomes" id="UP000467193"/>
    </source>
</evidence>
<dbReference type="Proteomes" id="UP000467193">
    <property type="component" value="Chromosome"/>
</dbReference>
<dbReference type="Pfam" id="PF13561">
    <property type="entry name" value="adh_short_C2"/>
    <property type="match status" value="1"/>
</dbReference>
<sequence length="141" mass="14864">MNLYGVLHCSRAALPAMVDRGWGRIITIVSDAGRTGDPNSAAYATAKAGAAGFTRSIAVEMGRYGITANNIALGTMRTPLTEPLWSQPDAPQAKAILRNYAIRRPGIADDVTHLAVLLASEHGSWITGQTLPVNGGFSFAL</sequence>
<evidence type="ECO:0000256" key="1">
    <source>
        <dbReference type="ARBA" id="ARBA00004191"/>
    </source>
</evidence>
<organism evidence="6 7">
    <name type="scientific">Mycolicibacterium sediminis</name>
    <dbReference type="NCBI Taxonomy" id="1286180"/>
    <lineage>
        <taxon>Bacteria</taxon>
        <taxon>Bacillati</taxon>
        <taxon>Actinomycetota</taxon>
        <taxon>Actinomycetes</taxon>
        <taxon>Mycobacteriales</taxon>
        <taxon>Mycobacteriaceae</taxon>
        <taxon>Mycolicibacterium</taxon>
    </lineage>
</organism>
<protein>
    <recommendedName>
        <fullName evidence="4">3-oxoacyl-[acyl-carrier-protein] reductase MabA</fullName>
    </recommendedName>
</protein>
<keyword evidence="7" id="KW-1185">Reference proteome</keyword>
<comment type="subcellular location">
    <subcellularLocation>
        <location evidence="1">Secreted</location>
        <location evidence="1">Cell wall</location>
    </subcellularLocation>
</comment>
<gene>
    <name evidence="6" type="ORF">MSEDJ_12430</name>
</gene>
<comment type="catalytic activity">
    <reaction evidence="5">
        <text>a (3R)-hydroxyacyl-[ACP] + NADP(+) = a 3-oxoacyl-[ACP] + NADPH + H(+)</text>
        <dbReference type="Rhea" id="RHEA:17397"/>
        <dbReference type="Rhea" id="RHEA-COMP:9916"/>
        <dbReference type="Rhea" id="RHEA-COMP:9945"/>
        <dbReference type="ChEBI" id="CHEBI:15378"/>
        <dbReference type="ChEBI" id="CHEBI:57783"/>
        <dbReference type="ChEBI" id="CHEBI:58349"/>
        <dbReference type="ChEBI" id="CHEBI:78776"/>
        <dbReference type="ChEBI" id="CHEBI:78827"/>
        <dbReference type="EC" id="1.1.1.100"/>
    </reaction>
    <physiologicalReaction direction="right-to-left" evidence="5">
        <dbReference type="Rhea" id="RHEA:17399"/>
    </physiologicalReaction>
</comment>